<evidence type="ECO:0000256" key="1">
    <source>
        <dbReference type="ARBA" id="ARBA00007274"/>
    </source>
</evidence>
<dbReference type="AlphaFoldDB" id="B8GTT4"/>
<dbReference type="OrthoDB" id="9803036at2"/>
<dbReference type="KEGG" id="tgr:Tgr7_2098"/>
<dbReference type="PANTHER" id="PTHR43300:SF7">
    <property type="entry name" value="UDP-N-ACETYLBACILLOSAMINE N-ACETYLTRANSFERASE"/>
    <property type="match status" value="1"/>
</dbReference>
<accession>B8GTT4</accession>
<protein>
    <recommendedName>
        <fullName evidence="4">Acyltransferase</fullName>
    </recommendedName>
</protein>
<dbReference type="HOGENOM" id="CLU_108918_0_0_6"/>
<dbReference type="STRING" id="396588.Tgr7_2098"/>
<dbReference type="InterPro" id="IPR011004">
    <property type="entry name" value="Trimer_LpxA-like_sf"/>
</dbReference>
<reference evidence="2 3" key="1">
    <citation type="journal article" date="2011" name="Stand. Genomic Sci.">
        <title>Complete genome sequence of 'Thioalkalivibrio sulfidophilus' HL-EbGr7.</title>
        <authorList>
            <person name="Muyzer G."/>
            <person name="Sorokin D.Y."/>
            <person name="Mavromatis K."/>
            <person name="Lapidus A."/>
            <person name="Clum A."/>
            <person name="Ivanova N."/>
            <person name="Pati A."/>
            <person name="d'Haeseleer P."/>
            <person name="Woyke T."/>
            <person name="Kyrpides N.C."/>
        </authorList>
    </citation>
    <scope>NUCLEOTIDE SEQUENCE [LARGE SCALE GENOMIC DNA]</scope>
    <source>
        <strain evidence="2 3">HL-EbGR7</strain>
    </source>
</reference>
<keyword evidence="3" id="KW-1185">Reference proteome</keyword>
<evidence type="ECO:0000313" key="2">
    <source>
        <dbReference type="EMBL" id="ACL73178.1"/>
    </source>
</evidence>
<dbReference type="EMBL" id="CP001339">
    <property type="protein sequence ID" value="ACL73178.1"/>
    <property type="molecule type" value="Genomic_DNA"/>
</dbReference>
<gene>
    <name evidence="2" type="ordered locus">Tgr7_2098</name>
</gene>
<dbReference type="InterPro" id="IPR050179">
    <property type="entry name" value="Trans_hexapeptide_repeat"/>
</dbReference>
<organism evidence="2 3">
    <name type="scientific">Thioalkalivibrio sulfidiphilus (strain HL-EbGR7)</name>
    <dbReference type="NCBI Taxonomy" id="396588"/>
    <lineage>
        <taxon>Bacteria</taxon>
        <taxon>Pseudomonadati</taxon>
        <taxon>Pseudomonadota</taxon>
        <taxon>Gammaproteobacteria</taxon>
        <taxon>Chromatiales</taxon>
        <taxon>Ectothiorhodospiraceae</taxon>
        <taxon>Thioalkalivibrio</taxon>
    </lineage>
</organism>
<name>B8GTT4_THISH</name>
<sequence length="225" mass="24516">MQWLKVALYLAFCVLPWSMRRRALSIAFGYQIDPSARISRMAFVMPRKLILKRGARIGPLTVAVNLDLLEMGTGSTIGRGNWITGFSGESSAHFSHRHERNSRLLLGDESSITKSHLIDCTDSVIIGSYTTIAGYDSQILTHGIDYIENRQDCGPVTIGSYCLVGSGVIIVPKASLADFCIVGAGAVLVGENNKSWALYAGAPAECKKVISKDSRYFSRSRGHVS</sequence>
<proteinExistence type="inferred from homology"/>
<dbReference type="Gene3D" id="2.160.10.10">
    <property type="entry name" value="Hexapeptide repeat proteins"/>
    <property type="match status" value="1"/>
</dbReference>
<evidence type="ECO:0000313" key="3">
    <source>
        <dbReference type="Proteomes" id="UP000002383"/>
    </source>
</evidence>
<dbReference type="SUPFAM" id="SSF51161">
    <property type="entry name" value="Trimeric LpxA-like enzymes"/>
    <property type="match status" value="1"/>
</dbReference>
<dbReference type="Proteomes" id="UP000002383">
    <property type="component" value="Chromosome"/>
</dbReference>
<dbReference type="PANTHER" id="PTHR43300">
    <property type="entry name" value="ACETYLTRANSFERASE"/>
    <property type="match status" value="1"/>
</dbReference>
<comment type="similarity">
    <text evidence="1">Belongs to the transferase hexapeptide repeat family.</text>
</comment>
<dbReference type="eggNOG" id="COG0663">
    <property type="taxonomic scope" value="Bacteria"/>
</dbReference>
<evidence type="ECO:0008006" key="4">
    <source>
        <dbReference type="Google" id="ProtNLM"/>
    </source>
</evidence>